<accession>A0A6J7MCY0</accession>
<keyword evidence="5" id="KW-0029">Amino-acid transport</keyword>
<dbReference type="InterPro" id="IPR003439">
    <property type="entry name" value="ABC_transporter-like_ATP-bd"/>
</dbReference>
<dbReference type="GO" id="GO:0015658">
    <property type="term" value="F:branched-chain amino acid transmembrane transporter activity"/>
    <property type="evidence" value="ECO:0007669"/>
    <property type="project" value="TreeGrafter"/>
</dbReference>
<dbReference type="InterPro" id="IPR017871">
    <property type="entry name" value="ABC_transporter-like_CS"/>
</dbReference>
<dbReference type="InterPro" id="IPR052156">
    <property type="entry name" value="BCAA_Transport_ATP-bd_LivF"/>
</dbReference>
<dbReference type="Gene3D" id="3.40.50.300">
    <property type="entry name" value="P-loop containing nucleotide triphosphate hydrolases"/>
    <property type="match status" value="1"/>
</dbReference>
<dbReference type="AlphaFoldDB" id="A0A6J7MCY0"/>
<protein>
    <submittedName>
        <fullName evidence="7">Unannotated protein</fullName>
    </submittedName>
</protein>
<dbReference type="EMBL" id="CAFBON010000025">
    <property type="protein sequence ID" value="CAB4978487.1"/>
    <property type="molecule type" value="Genomic_DNA"/>
</dbReference>
<evidence type="ECO:0000256" key="3">
    <source>
        <dbReference type="ARBA" id="ARBA00022741"/>
    </source>
</evidence>
<dbReference type="InterPro" id="IPR027417">
    <property type="entry name" value="P-loop_NTPase"/>
</dbReference>
<evidence type="ECO:0000256" key="2">
    <source>
        <dbReference type="ARBA" id="ARBA00022448"/>
    </source>
</evidence>
<dbReference type="CDD" id="cd03224">
    <property type="entry name" value="ABC_TM1139_LivF_branched"/>
    <property type="match status" value="1"/>
</dbReference>
<evidence type="ECO:0000256" key="1">
    <source>
        <dbReference type="ARBA" id="ARBA00005417"/>
    </source>
</evidence>
<evidence type="ECO:0000313" key="7">
    <source>
        <dbReference type="EMBL" id="CAB4978487.1"/>
    </source>
</evidence>
<name>A0A6J7MCY0_9ZZZZ</name>
<dbReference type="GO" id="GO:0016887">
    <property type="term" value="F:ATP hydrolysis activity"/>
    <property type="evidence" value="ECO:0007669"/>
    <property type="project" value="InterPro"/>
</dbReference>
<dbReference type="PROSITE" id="PS00211">
    <property type="entry name" value="ABC_TRANSPORTER_1"/>
    <property type="match status" value="1"/>
</dbReference>
<keyword evidence="3" id="KW-0547">Nucleotide-binding</keyword>
<feature type="domain" description="ABC transporter" evidence="6">
    <location>
        <begin position="30"/>
        <end position="263"/>
    </location>
</feature>
<evidence type="ECO:0000256" key="4">
    <source>
        <dbReference type="ARBA" id="ARBA00022840"/>
    </source>
</evidence>
<dbReference type="InterPro" id="IPR003593">
    <property type="entry name" value="AAA+_ATPase"/>
</dbReference>
<dbReference type="SUPFAM" id="SSF52540">
    <property type="entry name" value="P-loop containing nucleoside triphosphate hydrolases"/>
    <property type="match status" value="1"/>
</dbReference>
<reference evidence="7" key="1">
    <citation type="submission" date="2020-05" db="EMBL/GenBank/DDBJ databases">
        <authorList>
            <person name="Chiriac C."/>
            <person name="Salcher M."/>
            <person name="Ghai R."/>
            <person name="Kavagutti S V."/>
        </authorList>
    </citation>
    <scope>NUCLEOTIDE SEQUENCE</scope>
</reference>
<dbReference type="GO" id="GO:0015807">
    <property type="term" value="P:L-amino acid transport"/>
    <property type="evidence" value="ECO:0007669"/>
    <property type="project" value="TreeGrafter"/>
</dbReference>
<dbReference type="PANTHER" id="PTHR43820:SF4">
    <property type="entry name" value="HIGH-AFFINITY BRANCHED-CHAIN AMINO ACID TRANSPORT ATP-BINDING PROTEIN LIVF"/>
    <property type="match status" value="1"/>
</dbReference>
<dbReference type="PROSITE" id="PS50893">
    <property type="entry name" value="ABC_TRANSPORTER_2"/>
    <property type="match status" value="1"/>
</dbReference>
<keyword evidence="4" id="KW-0067">ATP-binding</keyword>
<dbReference type="Pfam" id="PF00005">
    <property type="entry name" value="ABC_tran"/>
    <property type="match status" value="1"/>
</dbReference>
<organism evidence="7">
    <name type="scientific">freshwater metagenome</name>
    <dbReference type="NCBI Taxonomy" id="449393"/>
    <lineage>
        <taxon>unclassified sequences</taxon>
        <taxon>metagenomes</taxon>
        <taxon>ecological metagenomes</taxon>
    </lineage>
</organism>
<sequence>MTFRSSRGAVVGTSINSSLDQAGASGSPAIELQDVTFSYGSVQVLFGVSVSVPIGGVVALLGSNGAGKSTILQLIAGTLRPSSGSVWVGGDDVSGGDVSDRVRRGLVLVPEIRGIFPELSVEDNLQVGAYMLRKDRRLRAERLDEVLTLFPVLGKRRKQHASTLSGGERQMLALAKVFQLHPSTMLIDELSLGLAPTVVDSLVESVGVFKDRGMSLLIVEQSINVAAVLAEHAIFIEKGSVQFEGSMKALHEDQHLMQSVLLGGHAGGTN</sequence>
<evidence type="ECO:0000259" key="6">
    <source>
        <dbReference type="PROSITE" id="PS50893"/>
    </source>
</evidence>
<gene>
    <name evidence="7" type="ORF">UFOPK3954_00394</name>
</gene>
<keyword evidence="2" id="KW-0813">Transport</keyword>
<proteinExistence type="inferred from homology"/>
<dbReference type="GO" id="GO:0005524">
    <property type="term" value="F:ATP binding"/>
    <property type="evidence" value="ECO:0007669"/>
    <property type="project" value="UniProtKB-KW"/>
</dbReference>
<dbReference type="PANTHER" id="PTHR43820">
    <property type="entry name" value="HIGH-AFFINITY BRANCHED-CHAIN AMINO ACID TRANSPORT ATP-BINDING PROTEIN LIVF"/>
    <property type="match status" value="1"/>
</dbReference>
<comment type="similarity">
    <text evidence="1">Belongs to the ABC transporter superfamily.</text>
</comment>
<evidence type="ECO:0000256" key="5">
    <source>
        <dbReference type="ARBA" id="ARBA00022970"/>
    </source>
</evidence>
<dbReference type="SMART" id="SM00382">
    <property type="entry name" value="AAA"/>
    <property type="match status" value="1"/>
</dbReference>